<evidence type="ECO:0000313" key="2">
    <source>
        <dbReference type="Proteomes" id="UP001140234"/>
    </source>
</evidence>
<evidence type="ECO:0000313" key="1">
    <source>
        <dbReference type="EMBL" id="KAJ2764321.1"/>
    </source>
</evidence>
<protein>
    <submittedName>
        <fullName evidence="1">Uncharacterized protein</fullName>
    </submittedName>
</protein>
<keyword evidence="2" id="KW-1185">Reference proteome</keyword>
<dbReference type="Proteomes" id="UP001140234">
    <property type="component" value="Unassembled WGS sequence"/>
</dbReference>
<accession>A0ACC1JNU3</accession>
<organism evidence="1 2">
    <name type="scientific">Coemansia nantahalensis</name>
    <dbReference type="NCBI Taxonomy" id="2789366"/>
    <lineage>
        <taxon>Eukaryota</taxon>
        <taxon>Fungi</taxon>
        <taxon>Fungi incertae sedis</taxon>
        <taxon>Zoopagomycota</taxon>
        <taxon>Kickxellomycotina</taxon>
        <taxon>Kickxellomycetes</taxon>
        <taxon>Kickxellales</taxon>
        <taxon>Kickxellaceae</taxon>
        <taxon>Coemansia</taxon>
    </lineage>
</organism>
<gene>
    <name evidence="1" type="ORF">IWQ57_005207</name>
</gene>
<sequence>MELGNGDSAAALQQRRGPRQRMIGIEERRRQNRVAAARHRQRQQERLETLERREAMLQQQADELEAEVAAVRSNGAGHPSPPRDPFTAAVLEMLETADLVRSSLDRTLDGSTLAIQELQGVPEQDAQATDDESQ</sequence>
<name>A0ACC1JNU3_9FUNG</name>
<comment type="caution">
    <text evidence="1">The sequence shown here is derived from an EMBL/GenBank/DDBJ whole genome shotgun (WGS) entry which is preliminary data.</text>
</comment>
<reference evidence="1" key="1">
    <citation type="submission" date="2022-07" db="EMBL/GenBank/DDBJ databases">
        <title>Phylogenomic reconstructions and comparative analyses of Kickxellomycotina fungi.</title>
        <authorList>
            <person name="Reynolds N.K."/>
            <person name="Stajich J.E."/>
            <person name="Barry K."/>
            <person name="Grigoriev I.V."/>
            <person name="Crous P."/>
            <person name="Smith M.E."/>
        </authorList>
    </citation>
    <scope>NUCLEOTIDE SEQUENCE</scope>
    <source>
        <strain evidence="1">CBS 109366</strain>
    </source>
</reference>
<proteinExistence type="predicted"/>
<dbReference type="EMBL" id="JANBUJ010002391">
    <property type="protein sequence ID" value="KAJ2764321.1"/>
    <property type="molecule type" value="Genomic_DNA"/>
</dbReference>